<proteinExistence type="predicted"/>
<sequence>MHSLKLIPLLLAAIVPAIAAPYNATVDAASSIIFPAHSSSDPNRYRRAHAYPRSYNFHSADGWAPIPVTRGLDETVGHRNRQHHHGNASDPQPSSHRHHTRHQNSSSHHRYPSHAKNKAHKSSKHTGEDSGTKKAGLLHVLDEAWNTLRGIGQPEDVVITWYTGQDLENPSCWANNEWTPTDESFACALTLHGWTQNRPACLSFIELCNGPDKCIFVRVVDTCAGCAEGSKHVDLTKEAFKQLAPLDEGTTTVQMRGASKPDPTSWLVDLWGPEDQ</sequence>
<gene>
    <name evidence="4" type="ORF">BOTBODRAFT_309857</name>
</gene>
<dbReference type="CDD" id="cd22191">
    <property type="entry name" value="DPBB_RlpA_EXP_N-like"/>
    <property type="match status" value="1"/>
</dbReference>
<dbReference type="InParanoid" id="A0A067N0M7"/>
<feature type="region of interest" description="Disordered" evidence="2">
    <location>
        <begin position="252"/>
        <end position="276"/>
    </location>
</feature>
<evidence type="ECO:0000313" key="5">
    <source>
        <dbReference type="Proteomes" id="UP000027195"/>
    </source>
</evidence>
<evidence type="ECO:0008006" key="6">
    <source>
        <dbReference type="Google" id="ProtNLM"/>
    </source>
</evidence>
<feature type="chain" id="PRO_5001645191" description="RlpA-like protein double-psi beta-barrel domain-containing protein" evidence="3">
    <location>
        <begin position="20"/>
        <end position="276"/>
    </location>
</feature>
<dbReference type="STRING" id="930990.A0A067N0M7"/>
<evidence type="ECO:0000313" key="4">
    <source>
        <dbReference type="EMBL" id="KDQ20510.1"/>
    </source>
</evidence>
<name>A0A067N0M7_BOTB1</name>
<dbReference type="InterPro" id="IPR036908">
    <property type="entry name" value="RlpA-like_sf"/>
</dbReference>
<accession>A0A067N0M7</accession>
<evidence type="ECO:0000256" key="2">
    <source>
        <dbReference type="SAM" id="MobiDB-lite"/>
    </source>
</evidence>
<dbReference type="AlphaFoldDB" id="A0A067N0M7"/>
<dbReference type="InterPro" id="IPR051477">
    <property type="entry name" value="Expansin_CellWall"/>
</dbReference>
<keyword evidence="5" id="KW-1185">Reference proteome</keyword>
<dbReference type="PANTHER" id="PTHR31836:SF22">
    <property type="entry name" value="RLPA-LIKE PROTEIN DOUBLE-PSI BETA-BARREL DOMAIN-CONTAINING PROTEIN"/>
    <property type="match status" value="1"/>
</dbReference>
<dbReference type="PANTHER" id="PTHR31836">
    <property type="match status" value="1"/>
</dbReference>
<dbReference type="SUPFAM" id="SSF50685">
    <property type="entry name" value="Barwin-like endoglucanases"/>
    <property type="match status" value="1"/>
</dbReference>
<dbReference type="Gene3D" id="2.40.40.10">
    <property type="entry name" value="RlpA-like domain"/>
    <property type="match status" value="1"/>
</dbReference>
<feature type="signal peptide" evidence="3">
    <location>
        <begin position="1"/>
        <end position="19"/>
    </location>
</feature>
<dbReference type="EMBL" id="KL198017">
    <property type="protein sequence ID" value="KDQ20510.1"/>
    <property type="molecule type" value="Genomic_DNA"/>
</dbReference>
<organism evidence="4 5">
    <name type="scientific">Botryobasidium botryosum (strain FD-172 SS1)</name>
    <dbReference type="NCBI Taxonomy" id="930990"/>
    <lineage>
        <taxon>Eukaryota</taxon>
        <taxon>Fungi</taxon>
        <taxon>Dikarya</taxon>
        <taxon>Basidiomycota</taxon>
        <taxon>Agaricomycotina</taxon>
        <taxon>Agaricomycetes</taxon>
        <taxon>Cantharellales</taxon>
        <taxon>Botryobasidiaceae</taxon>
        <taxon>Botryobasidium</taxon>
    </lineage>
</organism>
<feature type="region of interest" description="Disordered" evidence="2">
    <location>
        <begin position="79"/>
        <end position="133"/>
    </location>
</feature>
<dbReference type="OrthoDB" id="406505at2759"/>
<feature type="compositionally biased region" description="Basic residues" evidence="2">
    <location>
        <begin position="95"/>
        <end position="124"/>
    </location>
</feature>
<evidence type="ECO:0000256" key="3">
    <source>
        <dbReference type="SAM" id="SignalP"/>
    </source>
</evidence>
<dbReference type="Proteomes" id="UP000027195">
    <property type="component" value="Unassembled WGS sequence"/>
</dbReference>
<evidence type="ECO:0000256" key="1">
    <source>
        <dbReference type="ARBA" id="ARBA00022729"/>
    </source>
</evidence>
<dbReference type="HOGENOM" id="CLU_075893_0_0_1"/>
<reference evidence="5" key="1">
    <citation type="journal article" date="2014" name="Proc. Natl. Acad. Sci. U.S.A.">
        <title>Extensive sampling of basidiomycete genomes demonstrates inadequacy of the white-rot/brown-rot paradigm for wood decay fungi.</title>
        <authorList>
            <person name="Riley R."/>
            <person name="Salamov A.A."/>
            <person name="Brown D.W."/>
            <person name="Nagy L.G."/>
            <person name="Floudas D."/>
            <person name="Held B.W."/>
            <person name="Levasseur A."/>
            <person name="Lombard V."/>
            <person name="Morin E."/>
            <person name="Otillar R."/>
            <person name="Lindquist E.A."/>
            <person name="Sun H."/>
            <person name="LaButti K.M."/>
            <person name="Schmutz J."/>
            <person name="Jabbour D."/>
            <person name="Luo H."/>
            <person name="Baker S.E."/>
            <person name="Pisabarro A.G."/>
            <person name="Walton J.D."/>
            <person name="Blanchette R.A."/>
            <person name="Henrissat B."/>
            <person name="Martin F."/>
            <person name="Cullen D."/>
            <person name="Hibbett D.S."/>
            <person name="Grigoriev I.V."/>
        </authorList>
    </citation>
    <scope>NUCLEOTIDE SEQUENCE [LARGE SCALE GENOMIC DNA]</scope>
    <source>
        <strain evidence="5">FD-172 SS1</strain>
    </source>
</reference>
<keyword evidence="1 3" id="KW-0732">Signal</keyword>
<protein>
    <recommendedName>
        <fullName evidence="6">RlpA-like protein double-psi beta-barrel domain-containing protein</fullName>
    </recommendedName>
</protein>